<dbReference type="SUPFAM" id="SSF53271">
    <property type="entry name" value="PRTase-like"/>
    <property type="match status" value="1"/>
</dbReference>
<dbReference type="GO" id="GO:0004588">
    <property type="term" value="F:orotate phosphoribosyltransferase activity"/>
    <property type="evidence" value="ECO:0007669"/>
    <property type="project" value="UniProtKB-EC"/>
</dbReference>
<dbReference type="InterPro" id="IPR023031">
    <property type="entry name" value="OPRT"/>
</dbReference>
<keyword evidence="6" id="KW-0460">Magnesium</keyword>
<dbReference type="EMBL" id="JASWER010000001">
    <property type="protein sequence ID" value="MDL5375811.1"/>
    <property type="molecule type" value="Genomic_DNA"/>
</dbReference>
<dbReference type="Proteomes" id="UP001230807">
    <property type="component" value="Unassembled WGS sequence"/>
</dbReference>
<comment type="caution">
    <text evidence="8">The sequence shown here is derived from an EMBL/GenBank/DDBJ whole genome shotgun (WGS) entry which is preliminary data.</text>
</comment>
<keyword evidence="3 6" id="KW-0328">Glycosyltransferase</keyword>
<dbReference type="Pfam" id="PF00156">
    <property type="entry name" value="Pribosyltran"/>
    <property type="match status" value="1"/>
</dbReference>
<comment type="subunit">
    <text evidence="6">Homodimer.</text>
</comment>
<keyword evidence="4 6" id="KW-0808">Transferase</keyword>
<feature type="binding site" evidence="6">
    <location>
        <position position="97"/>
    </location>
    <ligand>
        <name>5-phospho-alpha-D-ribose 1-diphosphate</name>
        <dbReference type="ChEBI" id="CHEBI:58017"/>
        <note>ligand shared between dimeric partners</note>
    </ligand>
</feature>
<dbReference type="PANTHER" id="PTHR19278:SF9">
    <property type="entry name" value="URIDINE 5'-MONOPHOSPHATE SYNTHASE"/>
    <property type="match status" value="1"/>
</dbReference>
<dbReference type="InterPro" id="IPR029057">
    <property type="entry name" value="PRTase-like"/>
</dbReference>
<comment type="function">
    <text evidence="6">Catalyzes the transfer of a ribosyl phosphate group from 5-phosphoribose 1-diphosphate to orotate, leading to the formation of orotidine monophosphate (OMP).</text>
</comment>
<sequence length="209" mass="22659">MRQIAEALLQIEAVTLSPENPYTWSSGMKSPIYCDNRLTLSYPDVRNLIIDALVEVIRPLDVDVIAGTATAGIPHATLVADRLGLPLVYVRSSAKGHGKGNQIEGRFEPGARVVVIEDLLSTGSSSIEAAKAIEEAGGEVVKIQAIFSYSLSRLAINLLDSGFTAHALITLSDLLDVAVKKRIISKEEYASLRDWRNDPTGWSERVLSS</sequence>
<name>A0ABT7MLM4_9BACL</name>
<dbReference type="InterPro" id="IPR004467">
    <property type="entry name" value="Or_phspho_trans_dom"/>
</dbReference>
<protein>
    <recommendedName>
        <fullName evidence="2 6">Orotate phosphoribosyltransferase</fullName>
        <shortName evidence="6">OPRT</shortName>
        <shortName evidence="6">OPRTase</shortName>
        <ecNumber evidence="2 6">2.4.2.10</ecNumber>
    </recommendedName>
</protein>
<proteinExistence type="inferred from homology"/>
<dbReference type="HAMAP" id="MF_01208">
    <property type="entry name" value="PyrE"/>
    <property type="match status" value="1"/>
</dbReference>
<comment type="catalytic activity">
    <reaction evidence="6">
        <text>orotidine 5'-phosphate + diphosphate = orotate + 5-phospho-alpha-D-ribose 1-diphosphate</text>
        <dbReference type="Rhea" id="RHEA:10380"/>
        <dbReference type="ChEBI" id="CHEBI:30839"/>
        <dbReference type="ChEBI" id="CHEBI:33019"/>
        <dbReference type="ChEBI" id="CHEBI:57538"/>
        <dbReference type="ChEBI" id="CHEBI:58017"/>
        <dbReference type="EC" id="2.4.2.10"/>
    </reaction>
</comment>
<reference evidence="8 9" key="1">
    <citation type="submission" date="2023-06" db="EMBL/GenBank/DDBJ databases">
        <title>Influencing factors and mechanism of Cr(VI) reduction by facultative anaerobic Exiguobacterium sp. PY14.</title>
        <authorList>
            <person name="Zou L."/>
        </authorList>
    </citation>
    <scope>NUCLEOTIDE SEQUENCE [LARGE SCALE GENOMIC DNA]</scope>
    <source>
        <strain evidence="8 9">PY14</strain>
    </source>
</reference>
<dbReference type="RefSeq" id="WP_214719468.1">
    <property type="nucleotide sequence ID" value="NZ_CP183077.1"/>
</dbReference>
<evidence type="ECO:0000313" key="8">
    <source>
        <dbReference type="EMBL" id="MDL5375811.1"/>
    </source>
</evidence>
<dbReference type="NCBIfam" id="TIGR00336">
    <property type="entry name" value="pyrE"/>
    <property type="match status" value="1"/>
</dbReference>
<comment type="cofactor">
    <cofactor evidence="6">
        <name>Mg(2+)</name>
        <dbReference type="ChEBI" id="CHEBI:18420"/>
    </cofactor>
</comment>
<comment type="caution">
    <text evidence="6">Lacks conserved residue(s) required for the propagation of feature annotation.</text>
</comment>
<evidence type="ECO:0000256" key="5">
    <source>
        <dbReference type="ARBA" id="ARBA00022975"/>
    </source>
</evidence>
<organism evidence="8 9">
    <name type="scientific">Exiguobacterium mexicanum</name>
    <dbReference type="NCBI Taxonomy" id="340146"/>
    <lineage>
        <taxon>Bacteria</taxon>
        <taxon>Bacillati</taxon>
        <taxon>Bacillota</taxon>
        <taxon>Bacilli</taxon>
        <taxon>Bacillales</taxon>
        <taxon>Bacillales Family XII. Incertae Sedis</taxon>
        <taxon>Exiguobacterium</taxon>
    </lineage>
</organism>
<evidence type="ECO:0000313" key="9">
    <source>
        <dbReference type="Proteomes" id="UP001230807"/>
    </source>
</evidence>
<dbReference type="Gene3D" id="3.40.50.2020">
    <property type="match status" value="1"/>
</dbReference>
<evidence type="ECO:0000256" key="6">
    <source>
        <dbReference type="HAMAP-Rule" id="MF_01208"/>
    </source>
</evidence>
<evidence type="ECO:0000256" key="2">
    <source>
        <dbReference type="ARBA" id="ARBA00011971"/>
    </source>
</evidence>
<evidence type="ECO:0000256" key="1">
    <source>
        <dbReference type="ARBA" id="ARBA00004889"/>
    </source>
</evidence>
<feature type="binding site" evidence="6">
    <location>
        <position position="95"/>
    </location>
    <ligand>
        <name>5-phospho-alpha-D-ribose 1-diphosphate</name>
        <dbReference type="ChEBI" id="CHEBI:58017"/>
        <note>ligand shared between dimeric partners</note>
    </ligand>
</feature>
<comment type="similarity">
    <text evidence="6">Belongs to the purine/pyrimidine phosphoribosyltransferase family. PyrE subfamily.</text>
</comment>
<keyword evidence="5 6" id="KW-0665">Pyrimidine biosynthesis</keyword>
<feature type="domain" description="Phosphoribosyltransferase" evidence="7">
    <location>
        <begin position="60"/>
        <end position="147"/>
    </location>
</feature>
<dbReference type="CDD" id="cd06223">
    <property type="entry name" value="PRTases_typeI"/>
    <property type="match status" value="1"/>
</dbReference>
<keyword evidence="9" id="KW-1185">Reference proteome</keyword>
<accession>A0ABT7MLM4</accession>
<dbReference type="EC" id="2.4.2.10" evidence="2 6"/>
<feature type="binding site" description="in other chain" evidence="6">
    <location>
        <begin position="117"/>
        <end position="125"/>
    </location>
    <ligand>
        <name>5-phospho-alpha-D-ribose 1-diphosphate</name>
        <dbReference type="ChEBI" id="CHEBI:58017"/>
        <note>ligand shared between dimeric partners</note>
    </ligand>
</feature>
<feature type="binding site" evidence="6">
    <location>
        <position position="121"/>
    </location>
    <ligand>
        <name>orotate</name>
        <dbReference type="ChEBI" id="CHEBI:30839"/>
    </ligand>
</feature>
<comment type="pathway">
    <text evidence="1 6">Pyrimidine metabolism; UMP biosynthesis via de novo pathway; UMP from orotate: step 1/2.</text>
</comment>
<feature type="binding site" evidence="6">
    <location>
        <position position="91"/>
    </location>
    <ligand>
        <name>5-phospho-alpha-D-ribose 1-diphosphate</name>
        <dbReference type="ChEBI" id="CHEBI:58017"/>
        <note>ligand shared between dimeric partners</note>
    </ligand>
</feature>
<dbReference type="InterPro" id="IPR000836">
    <property type="entry name" value="PRTase_dom"/>
</dbReference>
<dbReference type="PANTHER" id="PTHR19278">
    <property type="entry name" value="OROTATE PHOSPHORIBOSYLTRANSFERASE"/>
    <property type="match status" value="1"/>
</dbReference>
<evidence type="ECO:0000259" key="7">
    <source>
        <dbReference type="Pfam" id="PF00156"/>
    </source>
</evidence>
<evidence type="ECO:0000256" key="3">
    <source>
        <dbReference type="ARBA" id="ARBA00022676"/>
    </source>
</evidence>
<gene>
    <name evidence="6 8" type="primary">pyrE</name>
    <name evidence="8" type="ORF">QR695_02185</name>
</gene>
<evidence type="ECO:0000256" key="4">
    <source>
        <dbReference type="ARBA" id="ARBA00022679"/>
    </source>
</evidence>